<dbReference type="AlphaFoldDB" id="A0A062V9S6"/>
<keyword evidence="7" id="KW-1185">Reference proteome</keyword>
<comment type="caution">
    <text evidence="6">The sequence shown here is derived from an EMBL/GenBank/DDBJ whole genome shotgun (WGS) entry which is preliminary data.</text>
</comment>
<dbReference type="InterPro" id="IPR034474">
    <property type="entry name" value="Methyltransferase_Class_D"/>
</dbReference>
<dbReference type="InterPro" id="IPR013785">
    <property type="entry name" value="Aldolase_TIM"/>
</dbReference>
<dbReference type="PATRIC" id="fig|1392998.3.peg.1513"/>
<dbReference type="NCBIfam" id="NF045702">
    <property type="entry name" value="rSAM_GDGT_ether"/>
    <property type="match status" value="1"/>
</dbReference>
<evidence type="ECO:0000313" key="7">
    <source>
        <dbReference type="Proteomes" id="UP000027153"/>
    </source>
</evidence>
<dbReference type="PANTHER" id="PTHR43306">
    <property type="entry name" value="7,8-DIHYDRO-6-HYDROXYMETHYLPTERIN DIMETHYLTRANSFERASE"/>
    <property type="match status" value="1"/>
</dbReference>
<dbReference type="SUPFAM" id="SSF102114">
    <property type="entry name" value="Radical SAM enzymes"/>
    <property type="match status" value="1"/>
</dbReference>
<feature type="domain" description="Radical SAM core" evidence="5">
    <location>
        <begin position="88"/>
        <end position="308"/>
    </location>
</feature>
<keyword evidence="2" id="KW-0479">Metal-binding</keyword>
<dbReference type="SFLD" id="SFLDG01067">
    <property type="entry name" value="SPASM/twitch_domain_containing"/>
    <property type="match status" value="1"/>
</dbReference>
<dbReference type="Pfam" id="PF04055">
    <property type="entry name" value="Radical_SAM"/>
    <property type="match status" value="1"/>
</dbReference>
<organism evidence="6 7">
    <name type="scientific">Candidatus Methanoperedens nitratireducens</name>
    <dbReference type="NCBI Taxonomy" id="1392998"/>
    <lineage>
        <taxon>Archaea</taxon>
        <taxon>Methanobacteriati</taxon>
        <taxon>Methanobacteriota</taxon>
        <taxon>Stenosarchaea group</taxon>
        <taxon>Methanomicrobia</taxon>
        <taxon>Methanosarcinales</taxon>
        <taxon>ANME-2 cluster</taxon>
        <taxon>Candidatus Methanoperedentaceae</taxon>
        <taxon>Candidatus Methanoperedens</taxon>
    </lineage>
</organism>
<dbReference type="SFLD" id="SFLDF00385">
    <property type="entry name" value="7_8-dihydro-6-hydroxymethylpte"/>
    <property type="match status" value="1"/>
</dbReference>
<evidence type="ECO:0000256" key="3">
    <source>
        <dbReference type="ARBA" id="ARBA00023004"/>
    </source>
</evidence>
<name>A0A062V9S6_9EURY</name>
<dbReference type="PROSITE" id="PS51918">
    <property type="entry name" value="RADICAL_SAM"/>
    <property type="match status" value="1"/>
</dbReference>
<evidence type="ECO:0000256" key="2">
    <source>
        <dbReference type="ARBA" id="ARBA00022723"/>
    </source>
</evidence>
<dbReference type="InterPro" id="IPR034471">
    <property type="entry name" value="GDGT/MA_synthase"/>
</dbReference>
<keyword evidence="1" id="KW-0949">S-adenosyl-L-methionine</keyword>
<dbReference type="EMBL" id="JMIY01000003">
    <property type="protein sequence ID" value="KCZ72105.1"/>
    <property type="molecule type" value="Genomic_DNA"/>
</dbReference>
<dbReference type="GO" id="GO:0046872">
    <property type="term" value="F:metal ion binding"/>
    <property type="evidence" value="ECO:0007669"/>
    <property type="project" value="UniProtKB-KW"/>
</dbReference>
<keyword evidence="4" id="KW-0411">Iron-sulfur</keyword>
<evidence type="ECO:0000313" key="6">
    <source>
        <dbReference type="EMBL" id="KCZ72105.1"/>
    </source>
</evidence>
<dbReference type="GO" id="GO:0051539">
    <property type="term" value="F:4 iron, 4 sulfur cluster binding"/>
    <property type="evidence" value="ECO:0007669"/>
    <property type="project" value="InterPro"/>
</dbReference>
<dbReference type="SFLD" id="SFLDS00029">
    <property type="entry name" value="Radical_SAM"/>
    <property type="match status" value="1"/>
</dbReference>
<sequence>MVMVMKSTKSLCPECLAVIDASIFEENGRIMIEKTCSEHGSFKDIYWSSAEQFKRFDHYWHDGDGVTNPNVQAAGDCPNLCGLCPSHRTTTILANIDVTNRCNQACPVCFANASSTGYLYEPSIEQIRAMMKMLRDEKPVPCPAIQFAGGEPTMREDIVQIVKMASEFEFTQVQMATNGIKLAKSLKLCKDLVDAGLHTVYLQFDGVIEEPYKTTRGYNALKLKLQAIENCRTTGLRSVSLVPTLAKGVNDSQVGDIIRFAVNNIDTVKGINFQPVSFTGRINKEERMEKRVTIPYLFDLIQEQTGGAITAEDFYPVPFVVPISHFVNAEEGIPNVEFTVHPHCGTGTYIYVENGKMIPITRFIDVEGLLEHINELASEDNKWIGKSLGKIKRIGSLISALPQYIDTAKAPKSVDVKKLFIDVLKDGTGEAIKEFHRHTLFVGAMHFMDLYNIDLNRIQRCGVHYATPDGRIIPFCTYNTIHRAEIERKFATPLIKAKVQI</sequence>
<dbReference type="GO" id="GO:0008168">
    <property type="term" value="F:methyltransferase activity"/>
    <property type="evidence" value="ECO:0007669"/>
    <property type="project" value="InterPro"/>
</dbReference>
<dbReference type="Proteomes" id="UP000027153">
    <property type="component" value="Unassembled WGS sequence"/>
</dbReference>
<dbReference type="PANTHER" id="PTHR43306:SF1">
    <property type="entry name" value="7,8-DIHYDRO-6-HYDROXYMETHYLPTERIN DIMETHYLTRANSFERASE"/>
    <property type="match status" value="1"/>
</dbReference>
<gene>
    <name evidence="6" type="ORF">ANME2D_01507</name>
</gene>
<accession>A0A062V9S6</accession>
<dbReference type="InterPro" id="IPR056488">
    <property type="entry name" value="Zn_ribbon_HMPTM"/>
</dbReference>
<evidence type="ECO:0000256" key="1">
    <source>
        <dbReference type="ARBA" id="ARBA00022691"/>
    </source>
</evidence>
<dbReference type="SFLD" id="SFLDG01100">
    <property type="entry name" value="methyltransferase_(Class_D)"/>
    <property type="match status" value="1"/>
</dbReference>
<reference evidence="6 7" key="1">
    <citation type="journal article" date="2013" name="Nature">
        <title>Anaerobic oxidation of methane coupled to nitrate reduction in a novel archaeal lineage.</title>
        <authorList>
            <person name="Haroon M.F."/>
            <person name="Hu S."/>
            <person name="Shi Y."/>
            <person name="Imelfort M."/>
            <person name="Keller J."/>
            <person name="Hugenholtz P."/>
            <person name="Yuan Z."/>
            <person name="Tyson G.W."/>
        </authorList>
    </citation>
    <scope>NUCLEOTIDE SEQUENCE [LARGE SCALE GENOMIC DNA]</scope>
    <source>
        <strain evidence="6 7">ANME-2d</strain>
    </source>
</reference>
<dbReference type="InterPro" id="IPR058240">
    <property type="entry name" value="rSAM_sf"/>
</dbReference>
<dbReference type="Pfam" id="PF23545">
    <property type="entry name" value="Zn_ribbon_HMPTM"/>
    <property type="match status" value="1"/>
</dbReference>
<evidence type="ECO:0000259" key="5">
    <source>
        <dbReference type="PROSITE" id="PS51918"/>
    </source>
</evidence>
<keyword evidence="3" id="KW-0408">Iron</keyword>
<dbReference type="Gene3D" id="3.20.20.70">
    <property type="entry name" value="Aldolase class I"/>
    <property type="match status" value="1"/>
</dbReference>
<proteinExistence type="predicted"/>
<dbReference type="InterPro" id="IPR007197">
    <property type="entry name" value="rSAM"/>
</dbReference>
<protein>
    <submittedName>
        <fullName evidence="6">Putative Fe-S oxidoreductase</fullName>
    </submittedName>
</protein>
<dbReference type="CDD" id="cd01335">
    <property type="entry name" value="Radical_SAM"/>
    <property type="match status" value="1"/>
</dbReference>
<evidence type="ECO:0000256" key="4">
    <source>
        <dbReference type="ARBA" id="ARBA00023014"/>
    </source>
</evidence>